<reference evidence="2 3" key="1">
    <citation type="submission" date="2016-12" db="EMBL/GenBank/DDBJ databases">
        <title>Diversity of luminous bacteria.</title>
        <authorList>
            <person name="Yoshizawa S."/>
            <person name="Kogure K."/>
        </authorList>
    </citation>
    <scope>NUCLEOTIDE SEQUENCE [LARGE SCALE GENOMIC DNA]</scope>
    <source>
        <strain evidence="2 3">SA4-48</strain>
    </source>
</reference>
<feature type="signal peptide" evidence="1">
    <location>
        <begin position="1"/>
        <end position="33"/>
    </location>
</feature>
<organism evidence="2 3">
    <name type="scientific">Psychrosphaera saromensis</name>
    <dbReference type="NCBI Taxonomy" id="716813"/>
    <lineage>
        <taxon>Bacteria</taxon>
        <taxon>Pseudomonadati</taxon>
        <taxon>Pseudomonadota</taxon>
        <taxon>Gammaproteobacteria</taxon>
        <taxon>Alteromonadales</taxon>
        <taxon>Pseudoalteromonadaceae</taxon>
        <taxon>Psychrosphaera</taxon>
    </lineage>
</organism>
<dbReference type="Pfam" id="PF07396">
    <property type="entry name" value="Porin_O_P"/>
    <property type="match status" value="1"/>
</dbReference>
<dbReference type="Gene3D" id="2.40.160.10">
    <property type="entry name" value="Porin"/>
    <property type="match status" value="1"/>
</dbReference>
<dbReference type="EMBL" id="MSCH01000003">
    <property type="protein sequence ID" value="PQJ53073.1"/>
    <property type="molecule type" value="Genomic_DNA"/>
</dbReference>
<dbReference type="InterPro" id="IPR010870">
    <property type="entry name" value="Porin_O/P"/>
</dbReference>
<keyword evidence="1" id="KW-0732">Signal</keyword>
<evidence type="ECO:0000313" key="3">
    <source>
        <dbReference type="Proteomes" id="UP000239007"/>
    </source>
</evidence>
<feature type="chain" id="PRO_5015548779" evidence="1">
    <location>
        <begin position="34"/>
        <end position="373"/>
    </location>
</feature>
<dbReference type="InterPro" id="IPR023614">
    <property type="entry name" value="Porin_dom_sf"/>
</dbReference>
<evidence type="ECO:0000256" key="1">
    <source>
        <dbReference type="SAM" id="SignalP"/>
    </source>
</evidence>
<dbReference type="RefSeq" id="WP_105051547.1">
    <property type="nucleotide sequence ID" value="NZ_BMYG01000003.1"/>
</dbReference>
<dbReference type="AlphaFoldDB" id="A0A2S7UT05"/>
<gene>
    <name evidence="2" type="ORF">BTO11_04975</name>
</gene>
<name>A0A2S7UT05_9GAMM</name>
<sequence>MTVNVNKNINKRYGFTSVLISLLCLSVSGVSIAKKNDIFDLSGYVMFDYDRFDASLLEDGTESSSLVEIRRARLSLKSDINDLWEGKFQVDVADGDIDIKDAYLEYKGWSFADLTVGQQKENFGLEKLTSSRNLLMIERSMVTEAFAPGRSLGVSLSGELPSVYWQLGYYAPDYATDSEEASSAVTGRIAWVPWQENDNLLHLGFAFSEREYDGEQFRINERLEVNQADSLLEGKKIDADNVSLQGLEILWVQDRFTLMSEWQQASVSSIEQEDYDYEGGYVQFGYQLSGGFRKYKNGKLSKVSDQGWELTGRYSEFSLIEENEDAETYTIGLNYTLNKNVKFMGDYIKAEHFEAGTSVSSGNAISFRVQYSF</sequence>
<dbReference type="SUPFAM" id="SSF56935">
    <property type="entry name" value="Porins"/>
    <property type="match status" value="1"/>
</dbReference>
<keyword evidence="3" id="KW-1185">Reference proteome</keyword>
<comment type="caution">
    <text evidence="2">The sequence shown here is derived from an EMBL/GenBank/DDBJ whole genome shotgun (WGS) entry which is preliminary data.</text>
</comment>
<proteinExistence type="predicted"/>
<dbReference type="Proteomes" id="UP000239007">
    <property type="component" value="Unassembled WGS sequence"/>
</dbReference>
<accession>A0A2S7UT05</accession>
<evidence type="ECO:0000313" key="2">
    <source>
        <dbReference type="EMBL" id="PQJ53073.1"/>
    </source>
</evidence>
<protein>
    <submittedName>
        <fullName evidence="2">Porin</fullName>
    </submittedName>
</protein>
<dbReference type="OrthoDB" id="9807854at2"/>